<evidence type="ECO:0000313" key="3">
    <source>
        <dbReference type="Proteomes" id="UP000059680"/>
    </source>
</evidence>
<reference evidence="2 3" key="2">
    <citation type="journal article" date="2013" name="Plant Cell Physiol.">
        <title>Rice Annotation Project Database (RAP-DB): an integrative and interactive database for rice genomics.</title>
        <authorList>
            <person name="Sakai H."/>
            <person name="Lee S.S."/>
            <person name="Tanaka T."/>
            <person name="Numa H."/>
            <person name="Kim J."/>
            <person name="Kawahara Y."/>
            <person name="Wakimoto H."/>
            <person name="Yang C.C."/>
            <person name="Iwamoto M."/>
            <person name="Abe T."/>
            <person name="Yamada Y."/>
            <person name="Muto A."/>
            <person name="Inokuchi H."/>
            <person name="Ikemura T."/>
            <person name="Matsumoto T."/>
            <person name="Sasaki T."/>
            <person name="Itoh T."/>
        </authorList>
    </citation>
    <scope>NUCLEOTIDE SEQUENCE [LARGE SCALE GENOMIC DNA]</scope>
    <source>
        <strain evidence="3">cv. Nipponbare</strain>
    </source>
</reference>
<accession>A0A0P0YD40</accession>
<dbReference type="OMA" id="LSESHWH"/>
<dbReference type="AlphaFoldDB" id="A0A0P0YD40"/>
<feature type="region of interest" description="Disordered" evidence="1">
    <location>
        <begin position="146"/>
        <end position="244"/>
    </location>
</feature>
<feature type="compositionally biased region" description="Basic residues" evidence="1">
    <location>
        <begin position="151"/>
        <end position="166"/>
    </location>
</feature>
<evidence type="ECO:0000256" key="1">
    <source>
        <dbReference type="SAM" id="MobiDB-lite"/>
    </source>
</evidence>
<gene>
    <name evidence="2" type="ordered locus">Os12g0580950</name>
    <name evidence="2" type="ORF">OSNPB_120580950</name>
</gene>
<name>A0A0P0YD40_ORYSJ</name>
<dbReference type="Gramene" id="Os12t0580950-00">
    <property type="protein sequence ID" value="Os12t0580950-00"/>
    <property type="gene ID" value="Os12g0580950"/>
</dbReference>
<dbReference type="PaxDb" id="39947-A0A0P0YD40"/>
<dbReference type="EMBL" id="AP014968">
    <property type="protein sequence ID" value="BAT17815.1"/>
    <property type="molecule type" value="Genomic_DNA"/>
</dbReference>
<protein>
    <submittedName>
        <fullName evidence="2">Os12g0580950 protein</fullName>
    </submittedName>
</protein>
<dbReference type="InParanoid" id="A0A0P0YD40"/>
<reference evidence="2 3" key="3">
    <citation type="journal article" date="2013" name="Rice">
        <title>Improvement of the Oryza sativa Nipponbare reference genome using next generation sequence and optical map data.</title>
        <authorList>
            <person name="Kawahara Y."/>
            <person name="de la Bastide M."/>
            <person name="Hamilton J.P."/>
            <person name="Kanamori H."/>
            <person name="McCombie W.R."/>
            <person name="Ouyang S."/>
            <person name="Schwartz D.C."/>
            <person name="Tanaka T."/>
            <person name="Wu J."/>
            <person name="Zhou S."/>
            <person name="Childs K.L."/>
            <person name="Davidson R.M."/>
            <person name="Lin H."/>
            <person name="Quesada-Ocampo L."/>
            <person name="Vaillancourt B."/>
            <person name="Sakai H."/>
            <person name="Lee S.S."/>
            <person name="Kim J."/>
            <person name="Numa H."/>
            <person name="Itoh T."/>
            <person name="Buell C.R."/>
            <person name="Matsumoto T."/>
        </authorList>
    </citation>
    <scope>NUCLEOTIDE SEQUENCE [LARGE SCALE GENOMIC DNA]</scope>
    <source>
        <strain evidence="3">cv. Nipponbare</strain>
    </source>
</reference>
<feature type="compositionally biased region" description="Basic residues" evidence="1">
    <location>
        <begin position="185"/>
        <end position="224"/>
    </location>
</feature>
<proteinExistence type="predicted"/>
<keyword evidence="3" id="KW-1185">Reference proteome</keyword>
<reference evidence="3" key="1">
    <citation type="journal article" date="2005" name="Nature">
        <title>The map-based sequence of the rice genome.</title>
        <authorList>
            <consortium name="International rice genome sequencing project (IRGSP)"/>
            <person name="Matsumoto T."/>
            <person name="Wu J."/>
            <person name="Kanamori H."/>
            <person name="Katayose Y."/>
            <person name="Fujisawa M."/>
            <person name="Namiki N."/>
            <person name="Mizuno H."/>
            <person name="Yamamoto K."/>
            <person name="Antonio B.A."/>
            <person name="Baba T."/>
            <person name="Sakata K."/>
            <person name="Nagamura Y."/>
            <person name="Aoki H."/>
            <person name="Arikawa K."/>
            <person name="Arita K."/>
            <person name="Bito T."/>
            <person name="Chiden Y."/>
            <person name="Fujitsuka N."/>
            <person name="Fukunaka R."/>
            <person name="Hamada M."/>
            <person name="Harada C."/>
            <person name="Hayashi A."/>
            <person name="Hijishita S."/>
            <person name="Honda M."/>
            <person name="Hosokawa S."/>
            <person name="Ichikawa Y."/>
            <person name="Idonuma A."/>
            <person name="Iijima M."/>
            <person name="Ikeda M."/>
            <person name="Ikeno M."/>
            <person name="Ito K."/>
            <person name="Ito S."/>
            <person name="Ito T."/>
            <person name="Ito Y."/>
            <person name="Ito Y."/>
            <person name="Iwabuchi A."/>
            <person name="Kamiya K."/>
            <person name="Karasawa W."/>
            <person name="Kurita K."/>
            <person name="Katagiri S."/>
            <person name="Kikuta A."/>
            <person name="Kobayashi H."/>
            <person name="Kobayashi N."/>
            <person name="Machita K."/>
            <person name="Maehara T."/>
            <person name="Masukawa M."/>
            <person name="Mizubayashi T."/>
            <person name="Mukai Y."/>
            <person name="Nagasaki H."/>
            <person name="Nagata Y."/>
            <person name="Naito S."/>
            <person name="Nakashima M."/>
            <person name="Nakama Y."/>
            <person name="Nakamichi Y."/>
            <person name="Nakamura M."/>
            <person name="Meguro A."/>
            <person name="Negishi M."/>
            <person name="Ohta I."/>
            <person name="Ohta T."/>
            <person name="Okamoto M."/>
            <person name="Ono N."/>
            <person name="Saji S."/>
            <person name="Sakaguchi M."/>
            <person name="Sakai K."/>
            <person name="Shibata M."/>
            <person name="Shimokawa T."/>
            <person name="Song J."/>
            <person name="Takazaki Y."/>
            <person name="Terasawa K."/>
            <person name="Tsugane M."/>
            <person name="Tsuji K."/>
            <person name="Ueda S."/>
            <person name="Waki K."/>
            <person name="Yamagata H."/>
            <person name="Yamamoto M."/>
            <person name="Yamamoto S."/>
            <person name="Yamane H."/>
            <person name="Yoshiki S."/>
            <person name="Yoshihara R."/>
            <person name="Yukawa K."/>
            <person name="Zhong H."/>
            <person name="Yano M."/>
            <person name="Yuan Q."/>
            <person name="Ouyang S."/>
            <person name="Liu J."/>
            <person name="Jones K.M."/>
            <person name="Gansberger K."/>
            <person name="Moffat K."/>
            <person name="Hill J."/>
            <person name="Bera J."/>
            <person name="Fadrosh D."/>
            <person name="Jin S."/>
            <person name="Johri S."/>
            <person name="Kim M."/>
            <person name="Overton L."/>
            <person name="Reardon M."/>
            <person name="Tsitrin T."/>
            <person name="Vuong H."/>
            <person name="Weaver B."/>
            <person name="Ciecko A."/>
            <person name="Tallon L."/>
            <person name="Jackson J."/>
            <person name="Pai G."/>
            <person name="Aken S.V."/>
            <person name="Utterback T."/>
            <person name="Reidmuller S."/>
            <person name="Feldblyum T."/>
            <person name="Hsiao J."/>
            <person name="Zismann V."/>
            <person name="Iobst S."/>
            <person name="de Vazeille A.R."/>
            <person name="Buell C.R."/>
            <person name="Ying K."/>
            <person name="Li Y."/>
            <person name="Lu T."/>
            <person name="Huang Y."/>
            <person name="Zhao Q."/>
            <person name="Feng Q."/>
            <person name="Zhang L."/>
            <person name="Zhu J."/>
            <person name="Weng Q."/>
            <person name="Mu J."/>
            <person name="Lu Y."/>
            <person name="Fan D."/>
            <person name="Liu Y."/>
            <person name="Guan J."/>
            <person name="Zhang Y."/>
            <person name="Yu S."/>
            <person name="Liu X."/>
            <person name="Zhang Y."/>
            <person name="Hong G."/>
            <person name="Han B."/>
            <person name="Choisne N."/>
            <person name="Demange N."/>
            <person name="Orjeda G."/>
            <person name="Samain S."/>
            <person name="Cattolico L."/>
            <person name="Pelletier E."/>
            <person name="Couloux A."/>
            <person name="Segurens B."/>
            <person name="Wincker P."/>
            <person name="D'Hont A."/>
            <person name="Scarpelli C."/>
            <person name="Weissenbach J."/>
            <person name="Salanoubat M."/>
            <person name="Quetier F."/>
            <person name="Yu Y."/>
            <person name="Kim H.R."/>
            <person name="Rambo T."/>
            <person name="Currie J."/>
            <person name="Collura K."/>
            <person name="Luo M."/>
            <person name="Yang T."/>
            <person name="Ammiraju J.S.S."/>
            <person name="Engler F."/>
            <person name="Soderlund C."/>
            <person name="Wing R.A."/>
            <person name="Palmer L.E."/>
            <person name="de la Bastide M."/>
            <person name="Spiegel L."/>
            <person name="Nascimento L."/>
            <person name="Zutavern T."/>
            <person name="O'Shaughnessy A."/>
            <person name="Dike S."/>
            <person name="Dedhia N."/>
            <person name="Preston R."/>
            <person name="Balija V."/>
            <person name="McCombie W.R."/>
            <person name="Chow T."/>
            <person name="Chen H."/>
            <person name="Chung M."/>
            <person name="Chen C."/>
            <person name="Shaw J."/>
            <person name="Wu H."/>
            <person name="Hsiao K."/>
            <person name="Chao Y."/>
            <person name="Chu M."/>
            <person name="Cheng C."/>
            <person name="Hour A."/>
            <person name="Lee P."/>
            <person name="Lin S."/>
            <person name="Lin Y."/>
            <person name="Liou J."/>
            <person name="Liu S."/>
            <person name="Hsing Y."/>
            <person name="Raghuvanshi S."/>
            <person name="Mohanty A."/>
            <person name="Bharti A.K."/>
            <person name="Gaur A."/>
            <person name="Gupta V."/>
            <person name="Kumar D."/>
            <person name="Ravi V."/>
            <person name="Vij S."/>
            <person name="Kapur A."/>
            <person name="Khurana P."/>
            <person name="Khurana P."/>
            <person name="Khurana J.P."/>
            <person name="Tyagi A.K."/>
            <person name="Gaikwad K."/>
            <person name="Singh A."/>
            <person name="Dalal V."/>
            <person name="Srivastava S."/>
            <person name="Dixit A."/>
            <person name="Pal A.K."/>
            <person name="Ghazi I.A."/>
            <person name="Yadav M."/>
            <person name="Pandit A."/>
            <person name="Bhargava A."/>
            <person name="Sureshbabu K."/>
            <person name="Batra K."/>
            <person name="Sharma T.R."/>
            <person name="Mohapatra T."/>
            <person name="Singh N.K."/>
            <person name="Messing J."/>
            <person name="Nelson A.B."/>
            <person name="Fuks G."/>
            <person name="Kavchok S."/>
            <person name="Keizer G."/>
            <person name="Linton E."/>
            <person name="Llaca V."/>
            <person name="Song R."/>
            <person name="Tanyolac B."/>
            <person name="Young S."/>
            <person name="Ho-Il K."/>
            <person name="Hahn J.H."/>
            <person name="Sangsakoo G."/>
            <person name="Vanavichit A."/>
            <person name="de Mattos Luiz.A.T."/>
            <person name="Zimmer P.D."/>
            <person name="Malone G."/>
            <person name="Dellagostin O."/>
            <person name="de Oliveira A.C."/>
            <person name="Bevan M."/>
            <person name="Bancroft I."/>
            <person name="Minx P."/>
            <person name="Cordum H."/>
            <person name="Wilson R."/>
            <person name="Cheng Z."/>
            <person name="Jin W."/>
            <person name="Jiang J."/>
            <person name="Leong S.A."/>
            <person name="Iwama H."/>
            <person name="Gojobori T."/>
            <person name="Itoh T."/>
            <person name="Niimura Y."/>
            <person name="Fujii Y."/>
            <person name="Habara T."/>
            <person name="Sakai H."/>
            <person name="Sato Y."/>
            <person name="Wilson G."/>
            <person name="Kumar K."/>
            <person name="McCouch S."/>
            <person name="Juretic N."/>
            <person name="Hoen D."/>
            <person name="Wright S."/>
            <person name="Bruskiewich R."/>
            <person name="Bureau T."/>
            <person name="Miyao A."/>
            <person name="Hirochika H."/>
            <person name="Nishikawa T."/>
            <person name="Kadowaki K."/>
            <person name="Sugiura M."/>
            <person name="Burr B."/>
            <person name="Sasaki T."/>
        </authorList>
    </citation>
    <scope>NUCLEOTIDE SEQUENCE [LARGE SCALE GENOMIC DNA]</scope>
    <source>
        <strain evidence="3">cv. Nipponbare</strain>
    </source>
</reference>
<sequence length="266" mass="28430">SPPPPPGAPPRRRLRGDLPVVSGRRAQLRRGALTGRLRTFVFFQEPPPPHLHLPRRVPVPLRQQAHLPGDLPGADDVASARRGHLPVARIAASRRRAGADDGVAVSPGAGPGARRAAAHIAPAGGRAAGSARPGAGIVVVAAADTGAPRAGSRHRRGARAVRRRPGARAGDQEAEEEAHLPGRLPPRRRLAGDHRRLRPRPRPLRRRYVERRGARVQRGGRRRGPAADAAAVADGGPGLRLSRWGPPVREPLPLLLSQCHYRSLLL</sequence>
<evidence type="ECO:0000313" key="2">
    <source>
        <dbReference type="EMBL" id="BAT17815.1"/>
    </source>
</evidence>
<dbReference type="Proteomes" id="UP000059680">
    <property type="component" value="Chromosome 12"/>
</dbReference>
<organism evidence="2 3">
    <name type="scientific">Oryza sativa subsp. japonica</name>
    <name type="common">Rice</name>
    <dbReference type="NCBI Taxonomy" id="39947"/>
    <lineage>
        <taxon>Eukaryota</taxon>
        <taxon>Viridiplantae</taxon>
        <taxon>Streptophyta</taxon>
        <taxon>Embryophyta</taxon>
        <taxon>Tracheophyta</taxon>
        <taxon>Spermatophyta</taxon>
        <taxon>Magnoliopsida</taxon>
        <taxon>Liliopsida</taxon>
        <taxon>Poales</taxon>
        <taxon>Poaceae</taxon>
        <taxon>BOP clade</taxon>
        <taxon>Oryzoideae</taxon>
        <taxon>Oryzeae</taxon>
        <taxon>Oryzinae</taxon>
        <taxon>Oryza</taxon>
        <taxon>Oryza sativa</taxon>
    </lineage>
</organism>
<feature type="non-terminal residue" evidence="2">
    <location>
        <position position="266"/>
    </location>
</feature>